<evidence type="ECO:0000313" key="1">
    <source>
        <dbReference type="EMBL" id="KAK4008238.1"/>
    </source>
</evidence>
<dbReference type="Proteomes" id="UP001234178">
    <property type="component" value="Unassembled WGS sequence"/>
</dbReference>
<organism evidence="1 2">
    <name type="scientific">Daphnia magna</name>
    <dbReference type="NCBI Taxonomy" id="35525"/>
    <lineage>
        <taxon>Eukaryota</taxon>
        <taxon>Metazoa</taxon>
        <taxon>Ecdysozoa</taxon>
        <taxon>Arthropoda</taxon>
        <taxon>Crustacea</taxon>
        <taxon>Branchiopoda</taxon>
        <taxon>Diplostraca</taxon>
        <taxon>Cladocera</taxon>
        <taxon>Anomopoda</taxon>
        <taxon>Daphniidae</taxon>
        <taxon>Daphnia</taxon>
    </lineage>
</organism>
<evidence type="ECO:0000313" key="2">
    <source>
        <dbReference type="Proteomes" id="UP001234178"/>
    </source>
</evidence>
<comment type="caution">
    <text evidence="1">The sequence shown here is derived from an EMBL/GenBank/DDBJ whole genome shotgun (WGS) entry which is preliminary data.</text>
</comment>
<reference evidence="1 2" key="1">
    <citation type="journal article" date="2023" name="Nucleic Acids Res.">
        <title>The hologenome of Daphnia magna reveals possible DNA methylation and microbiome-mediated evolution of the host genome.</title>
        <authorList>
            <person name="Chaturvedi A."/>
            <person name="Li X."/>
            <person name="Dhandapani V."/>
            <person name="Marshall H."/>
            <person name="Kissane S."/>
            <person name="Cuenca-Cambronero M."/>
            <person name="Asole G."/>
            <person name="Calvet F."/>
            <person name="Ruiz-Romero M."/>
            <person name="Marangio P."/>
            <person name="Guigo R."/>
            <person name="Rago D."/>
            <person name="Mirbahai L."/>
            <person name="Eastwood N."/>
            <person name="Colbourne J.K."/>
            <person name="Zhou J."/>
            <person name="Mallon E."/>
            <person name="Orsini L."/>
        </authorList>
    </citation>
    <scope>NUCLEOTIDE SEQUENCE [LARGE SCALE GENOMIC DNA]</scope>
    <source>
        <strain evidence="1">LRV0_1</strain>
    </source>
</reference>
<gene>
    <name evidence="1" type="ORF">OUZ56_013387</name>
</gene>
<accession>A0ABQ9Z5R2</accession>
<keyword evidence="2" id="KW-1185">Reference proteome</keyword>
<proteinExistence type="predicted"/>
<protein>
    <submittedName>
        <fullName evidence="1">Uncharacterized protein</fullName>
    </submittedName>
</protein>
<dbReference type="EMBL" id="JAOYFB010000002">
    <property type="protein sequence ID" value="KAK4008238.1"/>
    <property type="molecule type" value="Genomic_DNA"/>
</dbReference>
<name>A0ABQ9Z5R2_9CRUS</name>
<sequence length="127" mass="13743">MVGACRPLRRGGVKCINCLVSLVYIPDKLSNGSLLDALNKFHVSDQDARIPMAGASFTVIVRAVRFQLVSGDGTSRCYVMVHCYAPFGVGLIDMGISAGFSVMVVPMQRCFTELPLETSLASIWIVD</sequence>